<name>A0A2U8WB47_9HYPH</name>
<accession>A0A2U8WB47</accession>
<dbReference type="KEGG" id="mets:DK389_22970"/>
<reference evidence="2" key="1">
    <citation type="submission" date="2018-05" db="EMBL/GenBank/DDBJ databases">
        <title>Complete Genome Sequence of Methylobacterium sp. 17SD2-17.</title>
        <authorList>
            <person name="Srinivasan S."/>
        </authorList>
    </citation>
    <scope>NUCLEOTIDE SEQUENCE [LARGE SCALE GENOMIC DNA]</scope>
    <source>
        <strain evidence="2">17SD2-17</strain>
    </source>
</reference>
<evidence type="ECO:0000313" key="1">
    <source>
        <dbReference type="EMBL" id="AWN42838.1"/>
    </source>
</evidence>
<dbReference type="Proteomes" id="UP000245926">
    <property type="component" value="Chromosome"/>
</dbReference>
<dbReference type="AlphaFoldDB" id="A0A2U8WB47"/>
<protein>
    <submittedName>
        <fullName evidence="1">Uncharacterized protein</fullName>
    </submittedName>
</protein>
<proteinExistence type="predicted"/>
<gene>
    <name evidence="1" type="ORF">DK389_22970</name>
</gene>
<sequence>MRGSRSLRRLCLAWEAEQRLLHSAILDPRSKRLAWRTGSSSRPRPWEWSVGTTAGWIGTSGGWTGRSIGRNAGWIGTSGGWSAATDPIRETAIPCRRPKSLQVVVHQVPKAPDAQATYRALRARRLIGGLARDPRHVRLPRPLILRLTECDGEVNARYAPETRPVTVCYASIQDVRNRAPEDTSPAGATRHEAIMGRPSWARSPRYR</sequence>
<keyword evidence="2" id="KW-1185">Reference proteome</keyword>
<organism evidence="1 2">
    <name type="scientific">Methylobacterium durans</name>
    <dbReference type="NCBI Taxonomy" id="2202825"/>
    <lineage>
        <taxon>Bacteria</taxon>
        <taxon>Pseudomonadati</taxon>
        <taxon>Pseudomonadota</taxon>
        <taxon>Alphaproteobacteria</taxon>
        <taxon>Hyphomicrobiales</taxon>
        <taxon>Methylobacteriaceae</taxon>
        <taxon>Methylobacterium</taxon>
    </lineage>
</organism>
<dbReference type="OrthoDB" id="935695at2"/>
<evidence type="ECO:0000313" key="2">
    <source>
        <dbReference type="Proteomes" id="UP000245926"/>
    </source>
</evidence>
<dbReference type="EMBL" id="CP029550">
    <property type="protein sequence ID" value="AWN42838.1"/>
    <property type="molecule type" value="Genomic_DNA"/>
</dbReference>